<dbReference type="GO" id="GO:0046983">
    <property type="term" value="F:protein dimerization activity"/>
    <property type="evidence" value="ECO:0007669"/>
    <property type="project" value="InterPro"/>
</dbReference>
<evidence type="ECO:0000259" key="15">
    <source>
        <dbReference type="PROSITE" id="PS50109"/>
    </source>
</evidence>
<comment type="function">
    <text evidence="9">Member of the two-component regulatory system NreB/NreC involved in the control of dissimilatory nitrate/nitrite reduction in response to oxygen. NreB functions as a direct oxygen sensor histidine kinase which is autophosphorylated, in the absence of oxygen, probably at the conserved histidine residue, and transfers its phosphate group probably to a conserved aspartate residue of NreC. NreB/NreC activates the expression of the nitrate (narGHJI) and nitrite (nir) reductase operons, as well as the putative nitrate transporter gene narT.</text>
</comment>
<dbReference type="GO" id="GO:0016020">
    <property type="term" value="C:membrane"/>
    <property type="evidence" value="ECO:0007669"/>
    <property type="project" value="InterPro"/>
</dbReference>
<dbReference type="SMART" id="SM00052">
    <property type="entry name" value="EAL"/>
    <property type="match status" value="1"/>
</dbReference>
<evidence type="ECO:0000259" key="16">
    <source>
        <dbReference type="PROSITE" id="PS50110"/>
    </source>
</evidence>
<dbReference type="Gene3D" id="3.20.20.450">
    <property type="entry name" value="EAL domain"/>
    <property type="match status" value="1"/>
</dbReference>
<dbReference type="PROSITE" id="PS50113">
    <property type="entry name" value="PAC"/>
    <property type="match status" value="1"/>
</dbReference>
<dbReference type="SMART" id="SM00387">
    <property type="entry name" value="HATPase_c"/>
    <property type="match status" value="1"/>
</dbReference>
<feature type="domain" description="EAL" evidence="19">
    <location>
        <begin position="850"/>
        <end position="1104"/>
    </location>
</feature>
<dbReference type="InterPro" id="IPR011006">
    <property type="entry name" value="CheY-like_superfamily"/>
</dbReference>
<dbReference type="Gene3D" id="3.30.450.20">
    <property type="entry name" value="PAS domain"/>
    <property type="match status" value="3"/>
</dbReference>
<dbReference type="GO" id="GO:0006355">
    <property type="term" value="P:regulation of DNA-templated transcription"/>
    <property type="evidence" value="ECO:0007669"/>
    <property type="project" value="InterPro"/>
</dbReference>
<evidence type="ECO:0000256" key="13">
    <source>
        <dbReference type="SAM" id="Phobius"/>
    </source>
</evidence>
<dbReference type="AlphaFoldDB" id="A0AA38XT42"/>
<dbReference type="PROSITE" id="PS50109">
    <property type="entry name" value="HIS_KIN"/>
    <property type="match status" value="1"/>
</dbReference>
<keyword evidence="8" id="KW-0411">Iron-sulfur</keyword>
<dbReference type="SUPFAM" id="SSF52172">
    <property type="entry name" value="CheY-like"/>
    <property type="match status" value="1"/>
</dbReference>
<name>A0AA38XT42_9EURO</name>
<keyword evidence="5" id="KW-0963">Cytoplasm</keyword>
<dbReference type="InterPro" id="IPR000014">
    <property type="entry name" value="PAS"/>
</dbReference>
<dbReference type="Pfam" id="PF00072">
    <property type="entry name" value="Response_reg"/>
    <property type="match status" value="1"/>
</dbReference>
<dbReference type="SMART" id="SM00448">
    <property type="entry name" value="REC"/>
    <property type="match status" value="1"/>
</dbReference>
<dbReference type="InterPro" id="IPR035919">
    <property type="entry name" value="EAL_sf"/>
</dbReference>
<dbReference type="InterPro" id="IPR052155">
    <property type="entry name" value="Biofilm_reg_signaling"/>
</dbReference>
<dbReference type="InterPro" id="IPR000595">
    <property type="entry name" value="cNMP-bd_dom"/>
</dbReference>
<feature type="domain" description="PAC" evidence="18">
    <location>
        <begin position="281"/>
        <end position="336"/>
    </location>
</feature>
<dbReference type="PRINTS" id="PR00344">
    <property type="entry name" value="BCTRLSENSOR"/>
</dbReference>
<dbReference type="GO" id="GO:0000155">
    <property type="term" value="F:phosphorelay sensor kinase activity"/>
    <property type="evidence" value="ECO:0007669"/>
    <property type="project" value="InterPro"/>
</dbReference>
<evidence type="ECO:0000256" key="3">
    <source>
        <dbReference type="ARBA" id="ARBA00017322"/>
    </source>
</evidence>
<organism evidence="21">
    <name type="scientific">Knufia peltigerae</name>
    <dbReference type="NCBI Taxonomy" id="1002370"/>
    <lineage>
        <taxon>Eukaryota</taxon>
        <taxon>Fungi</taxon>
        <taxon>Dikarya</taxon>
        <taxon>Ascomycota</taxon>
        <taxon>Pezizomycotina</taxon>
        <taxon>Eurotiomycetes</taxon>
        <taxon>Chaetothyriomycetidae</taxon>
        <taxon>Chaetothyriales</taxon>
        <taxon>Trichomeriaceae</taxon>
        <taxon>Knufia</taxon>
    </lineage>
</organism>
<dbReference type="InterPro" id="IPR001633">
    <property type="entry name" value="EAL_dom"/>
</dbReference>
<comment type="caution">
    <text evidence="21">The sequence shown here is derived from an EMBL/GenBank/DDBJ whole genome shotgun (WGS) entry which is preliminary data.</text>
</comment>
<evidence type="ECO:0000313" key="21">
    <source>
        <dbReference type="EMBL" id="KAJ9620792.1"/>
    </source>
</evidence>
<dbReference type="InterPro" id="IPR035965">
    <property type="entry name" value="PAS-like_dom_sf"/>
</dbReference>
<feature type="domain" description="Histidine kinase" evidence="15">
    <location>
        <begin position="486"/>
        <end position="674"/>
    </location>
</feature>
<reference evidence="21" key="1">
    <citation type="submission" date="2022-10" db="EMBL/GenBank/DDBJ databases">
        <title>Culturing micro-colonial fungi from biological soil crusts in the Mojave desert and describing Neophaeococcomyces mojavensis, and introducing the new genera and species Taxawa tesnikishii.</title>
        <authorList>
            <person name="Kurbessoian T."/>
            <person name="Stajich J.E."/>
        </authorList>
    </citation>
    <scope>NUCLEOTIDE SEQUENCE</scope>
    <source>
        <strain evidence="21">TK_35</strain>
    </source>
</reference>
<dbReference type="PROSITE" id="PS50110">
    <property type="entry name" value="RESPONSE_REGULATORY"/>
    <property type="match status" value="1"/>
</dbReference>
<feature type="region of interest" description="Disordered" evidence="12">
    <location>
        <begin position="1236"/>
        <end position="1262"/>
    </location>
</feature>
<feature type="modified residue" description="4-aspartylphosphate" evidence="11">
    <location>
        <position position="1167"/>
    </location>
</feature>
<keyword evidence="13" id="KW-0472">Membrane</keyword>
<sequence length="1262" mass="139003">MAQALGRDRRRVVLSYLAMALAWMIATDGAVTALVPDPQQAALWQSMKGAFFALASAGLLYLLLRPLAEHVLHTHARLQASELRLRQMFEGNPGPILVYDLDSLAILDANPAACSTFGWDRGALLAQTIDVLWPPGQDQALQTKLEEIRGAPEQLCILRAQLQLRDGSLRQMELRSNAIDYDGHTARLLIAIDRTAEDLAQLRRDQALARVEEAHELARIGAWELDPSTGQGRYSNQVYRLLGRRPPEARRWHRFDELLVAADPATAAQTDQVLAGLCSGEQVQVDVLLPVLAMDGRALMVHLRAASGVDEAGRDRILGTLQDVTEREQSRRLLREREEQFRELVRVLPDGVVILSDEHVLYANAWAAGLFGYGSHTLLGEPLSALVAGGDLARMRAQMRAGQPQHSPGHSSVVAMQRADGRSFQAGIAVGDVRYGGRDCKLLIVRDLSESEQTRSALETSNRELQAMAGRLFSLQEDERRAISRDLHDDIGQAITAIKLSAYAAQDEDDAQRRGEDLAQIVSLADTTVAKLRDISTLLRPPQLDALGLEAALSWQARVLFRSSTVELQAEIESLPTRPDNSIEQACFRIAQESLTNALRHARASQVVLQLRDVDQRGLHLMIRDDGEGFDPDGPRGLGLIVMRERAQSVGGHVRIESAHGAGTLVDVHLPYQAAATAAVDIDDAPDRLGAGNPELQAMVAEAASGGTALMLMHVDIDHFASVNENMSAEVGDQALVLVAQRLQSYLRGRGKLWRHGSDEFLIAVPRAADLPLAEDFAEEIRQQMELPLSVLPYTLFMTGKLGVSLCPEHASSASRLLDHAEDALYQAAREGGNAVRIHAVDTPPSAHSESIIARQIVDAIPNGELKLRYQPLVSARDGHVVGMEALLRWQSPTLGMLVPERFMRTAERLGIIVQIGTWVLEGALKQARLWRDQGFDDFTIAVNVSTLQLLRPNFFAEVMGVIQASGVPAQMLTLEINESALTNNVNFVHETLANLRNEGISLSLDNFGTGDSSLSALVRYPVDKLKIDRSFIKSAPAGNREAAIARAIIAMGHQLGMTVIANGVESQAQLGFLRRNDCDVFQGYLFGEPMSADAAGMTLRRRYLRPEAFAETRPDRTLLLLDDEENVLRSLVRLFRRDGYRILAAGNVRDAFDLLAINDVQVILSDQRMSDMSGTEFLGRVKMLYPDTIRLVLSGYTDLNTVTDAINRGAIYRFLTKPWNDDELRKHIHQAFRTYEEQRRSNGGQVAPEPADGGEDRSPLR</sequence>
<comment type="cofactor">
    <cofactor evidence="1">
        <name>[4Fe-4S] cluster</name>
        <dbReference type="ChEBI" id="CHEBI:49883"/>
    </cofactor>
</comment>
<dbReference type="Pfam" id="PF00989">
    <property type="entry name" value="PAS"/>
    <property type="match status" value="1"/>
</dbReference>
<dbReference type="EMBL" id="JAPDRN010000119">
    <property type="protein sequence ID" value="KAJ9620792.1"/>
    <property type="molecule type" value="Genomic_DNA"/>
</dbReference>
<keyword evidence="6" id="KW-0479">Metal-binding</keyword>
<evidence type="ECO:0000259" key="20">
    <source>
        <dbReference type="PROSITE" id="PS50887"/>
    </source>
</evidence>
<protein>
    <recommendedName>
        <fullName evidence="3">Oxygen sensor histidine kinase NreB</fullName>
    </recommendedName>
    <alternativeName>
        <fullName evidence="10">Nitrogen regulation protein B</fullName>
    </alternativeName>
</protein>
<dbReference type="InterPro" id="IPR005467">
    <property type="entry name" value="His_kinase_dom"/>
</dbReference>
<dbReference type="NCBIfam" id="TIGR00229">
    <property type="entry name" value="sensory_box"/>
    <property type="match status" value="2"/>
</dbReference>
<feature type="domain" description="PAS" evidence="17">
    <location>
        <begin position="81"/>
        <end position="134"/>
    </location>
</feature>
<dbReference type="SMART" id="SM00267">
    <property type="entry name" value="GGDEF"/>
    <property type="match status" value="1"/>
</dbReference>
<evidence type="ECO:0000256" key="12">
    <source>
        <dbReference type="SAM" id="MobiDB-lite"/>
    </source>
</evidence>
<evidence type="ECO:0000256" key="9">
    <source>
        <dbReference type="ARBA" id="ARBA00024827"/>
    </source>
</evidence>
<feature type="domain" description="Response regulatory" evidence="16">
    <location>
        <begin position="1118"/>
        <end position="1233"/>
    </location>
</feature>
<dbReference type="PANTHER" id="PTHR44757:SF2">
    <property type="entry name" value="BIOFILM ARCHITECTURE MAINTENANCE PROTEIN MBAA"/>
    <property type="match status" value="1"/>
</dbReference>
<evidence type="ECO:0000256" key="4">
    <source>
        <dbReference type="ARBA" id="ARBA00022485"/>
    </source>
</evidence>
<dbReference type="NCBIfam" id="TIGR00254">
    <property type="entry name" value="GGDEF"/>
    <property type="match status" value="1"/>
</dbReference>
<dbReference type="InterPro" id="IPR003594">
    <property type="entry name" value="HATPase_dom"/>
</dbReference>
<dbReference type="CDD" id="cd17569">
    <property type="entry name" value="REC_HupR-like"/>
    <property type="match status" value="1"/>
</dbReference>
<dbReference type="SUPFAM" id="SSF141868">
    <property type="entry name" value="EAL domain-like"/>
    <property type="match status" value="1"/>
</dbReference>
<evidence type="ECO:0000256" key="6">
    <source>
        <dbReference type="ARBA" id="ARBA00022723"/>
    </source>
</evidence>
<comment type="subcellular location">
    <subcellularLocation>
        <location evidence="2">Cytoplasm</location>
    </subcellularLocation>
</comment>
<dbReference type="SUPFAM" id="SSF55785">
    <property type="entry name" value="PYP-like sensor domain (PAS domain)"/>
    <property type="match status" value="3"/>
</dbReference>
<proteinExistence type="predicted"/>
<dbReference type="PROSITE" id="PS50042">
    <property type="entry name" value="CNMP_BINDING_3"/>
    <property type="match status" value="1"/>
</dbReference>
<evidence type="ECO:0000256" key="2">
    <source>
        <dbReference type="ARBA" id="ARBA00004496"/>
    </source>
</evidence>
<gene>
    <name evidence="21" type="ORF">H2204_012102</name>
</gene>
<dbReference type="Gene3D" id="1.20.5.1930">
    <property type="match status" value="1"/>
</dbReference>
<dbReference type="PROSITE" id="PS50112">
    <property type="entry name" value="PAS"/>
    <property type="match status" value="1"/>
</dbReference>
<evidence type="ECO:0000259" key="14">
    <source>
        <dbReference type="PROSITE" id="PS50042"/>
    </source>
</evidence>
<dbReference type="Pfam" id="PF02518">
    <property type="entry name" value="HATPase_c"/>
    <property type="match status" value="1"/>
</dbReference>
<dbReference type="PANTHER" id="PTHR44757">
    <property type="entry name" value="DIGUANYLATE CYCLASE DGCP"/>
    <property type="match status" value="1"/>
</dbReference>
<keyword evidence="11" id="KW-0597">Phosphoprotein</keyword>
<dbReference type="Pfam" id="PF13426">
    <property type="entry name" value="PAS_9"/>
    <property type="match status" value="1"/>
</dbReference>
<dbReference type="InterPro" id="IPR029787">
    <property type="entry name" value="Nucleotide_cyclase"/>
</dbReference>
<dbReference type="Gene3D" id="3.30.565.10">
    <property type="entry name" value="Histidine kinase-like ATPase, C-terminal domain"/>
    <property type="match status" value="1"/>
</dbReference>
<dbReference type="Pfam" id="PF07730">
    <property type="entry name" value="HisKA_3"/>
    <property type="match status" value="1"/>
</dbReference>
<evidence type="ECO:0000259" key="19">
    <source>
        <dbReference type="PROSITE" id="PS50883"/>
    </source>
</evidence>
<feature type="domain" description="Cyclic nucleotide-binding" evidence="14">
    <location>
        <begin position="1109"/>
        <end position="1191"/>
    </location>
</feature>
<dbReference type="InterPro" id="IPR004358">
    <property type="entry name" value="Sig_transdc_His_kin-like_C"/>
</dbReference>
<dbReference type="PROSITE" id="PS50887">
    <property type="entry name" value="GGDEF"/>
    <property type="match status" value="1"/>
</dbReference>
<evidence type="ECO:0000256" key="8">
    <source>
        <dbReference type="ARBA" id="ARBA00023014"/>
    </source>
</evidence>
<evidence type="ECO:0000259" key="17">
    <source>
        <dbReference type="PROSITE" id="PS50112"/>
    </source>
</evidence>
<dbReference type="InterPro" id="IPR001789">
    <property type="entry name" value="Sig_transdc_resp-reg_receiver"/>
</dbReference>
<dbReference type="CDD" id="cd16917">
    <property type="entry name" value="HATPase_UhpB-NarQ-NarX-like"/>
    <property type="match status" value="1"/>
</dbReference>
<accession>A0AA38XT42</accession>
<evidence type="ECO:0000256" key="5">
    <source>
        <dbReference type="ARBA" id="ARBA00022490"/>
    </source>
</evidence>
<dbReference type="CDD" id="cd00130">
    <property type="entry name" value="PAS"/>
    <property type="match status" value="2"/>
</dbReference>
<keyword evidence="13" id="KW-0812">Transmembrane</keyword>
<evidence type="ECO:0000259" key="18">
    <source>
        <dbReference type="PROSITE" id="PS50113"/>
    </source>
</evidence>
<dbReference type="Gene3D" id="3.30.70.270">
    <property type="match status" value="1"/>
</dbReference>
<dbReference type="CDD" id="cd01949">
    <property type="entry name" value="GGDEF"/>
    <property type="match status" value="1"/>
</dbReference>
<evidence type="ECO:0000256" key="11">
    <source>
        <dbReference type="PROSITE-ProRule" id="PRU00169"/>
    </source>
</evidence>
<dbReference type="InterPro" id="IPR013767">
    <property type="entry name" value="PAS_fold"/>
</dbReference>
<dbReference type="GO" id="GO:0005737">
    <property type="term" value="C:cytoplasm"/>
    <property type="evidence" value="ECO:0007669"/>
    <property type="project" value="UniProtKB-SubCell"/>
</dbReference>
<dbReference type="SUPFAM" id="SSF55073">
    <property type="entry name" value="Nucleotide cyclase"/>
    <property type="match status" value="1"/>
</dbReference>
<evidence type="ECO:0000256" key="7">
    <source>
        <dbReference type="ARBA" id="ARBA00023004"/>
    </source>
</evidence>
<keyword evidence="7" id="KW-0408">Iron</keyword>
<dbReference type="InterPro" id="IPR000160">
    <property type="entry name" value="GGDEF_dom"/>
</dbReference>
<feature type="transmembrane region" description="Helical" evidence="13">
    <location>
        <begin position="12"/>
        <end position="35"/>
    </location>
</feature>
<dbReference type="InterPro" id="IPR043128">
    <property type="entry name" value="Rev_trsase/Diguanyl_cyclase"/>
</dbReference>
<keyword evidence="4" id="KW-0004">4Fe-4S</keyword>
<dbReference type="SMART" id="SM00091">
    <property type="entry name" value="PAS"/>
    <property type="match status" value="2"/>
</dbReference>
<dbReference type="InterPro" id="IPR011712">
    <property type="entry name" value="Sig_transdc_His_kin_sub3_dim/P"/>
</dbReference>
<dbReference type="PROSITE" id="PS50883">
    <property type="entry name" value="EAL"/>
    <property type="match status" value="1"/>
</dbReference>
<dbReference type="GO" id="GO:0046872">
    <property type="term" value="F:metal ion binding"/>
    <property type="evidence" value="ECO:0007669"/>
    <property type="project" value="UniProtKB-KW"/>
</dbReference>
<evidence type="ECO:0000256" key="1">
    <source>
        <dbReference type="ARBA" id="ARBA00001966"/>
    </source>
</evidence>
<dbReference type="CDD" id="cd01948">
    <property type="entry name" value="EAL"/>
    <property type="match status" value="1"/>
</dbReference>
<evidence type="ECO:0000256" key="10">
    <source>
        <dbReference type="ARBA" id="ARBA00030800"/>
    </source>
</evidence>
<dbReference type="InterPro" id="IPR000700">
    <property type="entry name" value="PAS-assoc_C"/>
</dbReference>
<dbReference type="Gene3D" id="3.40.50.2300">
    <property type="match status" value="1"/>
</dbReference>
<keyword evidence="13" id="KW-1133">Transmembrane helix</keyword>
<dbReference type="InterPro" id="IPR036890">
    <property type="entry name" value="HATPase_C_sf"/>
</dbReference>
<feature type="domain" description="GGDEF" evidence="20">
    <location>
        <begin position="708"/>
        <end position="841"/>
    </location>
</feature>
<dbReference type="Pfam" id="PF00563">
    <property type="entry name" value="EAL"/>
    <property type="match status" value="1"/>
</dbReference>
<dbReference type="Pfam" id="PF00990">
    <property type="entry name" value="GGDEF"/>
    <property type="match status" value="1"/>
</dbReference>
<dbReference type="SUPFAM" id="SSF55874">
    <property type="entry name" value="ATPase domain of HSP90 chaperone/DNA topoisomerase II/histidine kinase"/>
    <property type="match status" value="1"/>
</dbReference>
<dbReference type="GO" id="GO:0051539">
    <property type="term" value="F:4 iron, 4 sulfur cluster binding"/>
    <property type="evidence" value="ECO:0007669"/>
    <property type="project" value="UniProtKB-KW"/>
</dbReference>